<evidence type="ECO:0000256" key="1">
    <source>
        <dbReference type="ARBA" id="ARBA00006642"/>
    </source>
</evidence>
<feature type="binding site" evidence="13">
    <location>
        <begin position="115"/>
        <end position="118"/>
    </location>
    <ligand>
        <name>NAD(+)</name>
        <dbReference type="ChEBI" id="CHEBI:57540"/>
    </ligand>
</feature>
<evidence type="ECO:0000313" key="16">
    <source>
        <dbReference type="EMBL" id="SEK56209.1"/>
    </source>
</evidence>
<keyword evidence="6 13" id="KW-0560">Oxidoreductase</keyword>
<dbReference type="PIRSF" id="PIRSF000161">
    <property type="entry name" value="DHPR"/>
    <property type="match status" value="1"/>
</dbReference>
<keyword evidence="7 13" id="KW-0520">NAD</keyword>
<dbReference type="GO" id="GO:0050661">
    <property type="term" value="F:NADP binding"/>
    <property type="evidence" value="ECO:0007669"/>
    <property type="project" value="UniProtKB-UniRule"/>
</dbReference>
<feature type="binding site" evidence="13">
    <location>
        <position position="148"/>
    </location>
    <ligand>
        <name>(S)-2,3,4,5-tetrahydrodipicolinate</name>
        <dbReference type="ChEBI" id="CHEBI:16845"/>
    </ligand>
</feature>
<dbReference type="EMBL" id="FOAD01000001">
    <property type="protein sequence ID" value="SEK56209.1"/>
    <property type="molecule type" value="Genomic_DNA"/>
</dbReference>
<evidence type="ECO:0000256" key="7">
    <source>
        <dbReference type="ARBA" id="ARBA00023027"/>
    </source>
</evidence>
<comment type="caution">
    <text evidence="13">Lacks conserved residue(s) required for the propagation of feature annotation.</text>
</comment>
<dbReference type="InterPro" id="IPR036291">
    <property type="entry name" value="NAD(P)-bd_dom_sf"/>
</dbReference>
<evidence type="ECO:0000256" key="4">
    <source>
        <dbReference type="ARBA" id="ARBA00022857"/>
    </source>
</evidence>
<feature type="domain" description="Dihydrodipicolinate reductase N-terminal" evidence="14">
    <location>
        <begin position="3"/>
        <end position="118"/>
    </location>
</feature>
<dbReference type="Proteomes" id="UP000183894">
    <property type="component" value="Unassembled WGS sequence"/>
</dbReference>
<dbReference type="SUPFAM" id="SSF55347">
    <property type="entry name" value="Glyceraldehyde-3-phosphate dehydrogenase-like, C-terminal domain"/>
    <property type="match status" value="1"/>
</dbReference>
<dbReference type="PANTHER" id="PTHR20836">
    <property type="entry name" value="DIHYDRODIPICOLINATE REDUCTASE"/>
    <property type="match status" value="1"/>
</dbReference>
<evidence type="ECO:0000256" key="8">
    <source>
        <dbReference type="ARBA" id="ARBA00023154"/>
    </source>
</evidence>
<name>A0A1H7I119_HALLR</name>
<dbReference type="HAMAP" id="MF_00102">
    <property type="entry name" value="DapB"/>
    <property type="match status" value="1"/>
</dbReference>
<evidence type="ECO:0000256" key="2">
    <source>
        <dbReference type="ARBA" id="ARBA00022490"/>
    </source>
</evidence>
<dbReference type="GO" id="GO:0008839">
    <property type="term" value="F:4-hydroxy-tetrahydrodipicolinate reductase"/>
    <property type="evidence" value="ECO:0007669"/>
    <property type="project" value="UniProtKB-UniRule"/>
</dbReference>
<evidence type="ECO:0000256" key="3">
    <source>
        <dbReference type="ARBA" id="ARBA00022605"/>
    </source>
</evidence>
<keyword evidence="8 13" id="KW-0457">Lysine biosynthesis</keyword>
<comment type="pathway">
    <text evidence="9 13">Amino-acid biosynthesis; L-lysine biosynthesis via DAP pathway; (S)-tetrahydrodipicolinate from L-aspartate: step 4/4.</text>
</comment>
<feature type="active site" description="Proton donor" evidence="13">
    <location>
        <position position="151"/>
    </location>
</feature>
<gene>
    <name evidence="13" type="primary">dapB</name>
    <name evidence="16" type="ORF">SAMN04488691_101753</name>
</gene>
<feature type="active site" description="Proton donor/acceptor" evidence="13">
    <location>
        <position position="147"/>
    </location>
</feature>
<keyword evidence="2 13" id="KW-0963">Cytoplasm</keyword>
<dbReference type="UniPathway" id="UPA00034">
    <property type="reaction ID" value="UER00018"/>
</dbReference>
<comment type="catalytic activity">
    <reaction evidence="11 13">
        <text>(S)-2,3,4,5-tetrahydrodipicolinate + NADP(+) + H2O = (2S,4S)-4-hydroxy-2,3,4,5-tetrahydrodipicolinate + NADPH + H(+)</text>
        <dbReference type="Rhea" id="RHEA:35331"/>
        <dbReference type="ChEBI" id="CHEBI:15377"/>
        <dbReference type="ChEBI" id="CHEBI:15378"/>
        <dbReference type="ChEBI" id="CHEBI:16845"/>
        <dbReference type="ChEBI" id="CHEBI:57783"/>
        <dbReference type="ChEBI" id="CHEBI:58349"/>
        <dbReference type="ChEBI" id="CHEBI:67139"/>
        <dbReference type="EC" id="1.17.1.8"/>
    </reaction>
</comment>
<dbReference type="Gene3D" id="3.30.360.10">
    <property type="entry name" value="Dihydrodipicolinate Reductase, domain 2"/>
    <property type="match status" value="1"/>
</dbReference>
<dbReference type="InterPro" id="IPR022663">
    <property type="entry name" value="DapB_C"/>
</dbReference>
<proteinExistence type="inferred from homology"/>
<dbReference type="NCBIfam" id="TIGR00036">
    <property type="entry name" value="dapB"/>
    <property type="match status" value="1"/>
</dbReference>
<dbReference type="PROSITE" id="PS01298">
    <property type="entry name" value="DAPB"/>
    <property type="match status" value="1"/>
</dbReference>
<comment type="catalytic activity">
    <reaction evidence="12 13">
        <text>(S)-2,3,4,5-tetrahydrodipicolinate + NAD(+) + H2O = (2S,4S)-4-hydroxy-2,3,4,5-tetrahydrodipicolinate + NADH + H(+)</text>
        <dbReference type="Rhea" id="RHEA:35323"/>
        <dbReference type="ChEBI" id="CHEBI:15377"/>
        <dbReference type="ChEBI" id="CHEBI:15378"/>
        <dbReference type="ChEBI" id="CHEBI:16845"/>
        <dbReference type="ChEBI" id="CHEBI:57540"/>
        <dbReference type="ChEBI" id="CHEBI:57945"/>
        <dbReference type="ChEBI" id="CHEBI:67139"/>
        <dbReference type="EC" id="1.17.1.8"/>
    </reaction>
</comment>
<organism evidence="16 17">
    <name type="scientific">Haloferax larsenii</name>
    <dbReference type="NCBI Taxonomy" id="302484"/>
    <lineage>
        <taxon>Archaea</taxon>
        <taxon>Methanobacteriati</taxon>
        <taxon>Methanobacteriota</taxon>
        <taxon>Stenosarchaea group</taxon>
        <taxon>Halobacteria</taxon>
        <taxon>Halobacteriales</taxon>
        <taxon>Haloferacaceae</taxon>
        <taxon>Haloferax</taxon>
    </lineage>
</organism>
<evidence type="ECO:0000256" key="13">
    <source>
        <dbReference type="HAMAP-Rule" id="MF_00102"/>
    </source>
</evidence>
<comment type="subcellular location">
    <subcellularLocation>
        <location evidence="13">Cytoplasm</location>
    </subcellularLocation>
</comment>
<sequence>MTVRVAVTGATGRMGGEVLAAAADRDDVDVVLAVSRSAGETVEGVAVEAADDLPELLAERDPDVLVDFTGPESCVEYAAACAEAGVAVVSGTTGLGDDGFDALRNVAADVPVLYASNFSRGIAALRRAVREAVPALDGYDIELTETHHNAKRDAPSGTALTILEDIDDVRGAAERVHGREGEAPRSEGEVGVHARRAGDIAGEHEVLLAGNHESLSLTHRAGSRGVFAAGALDAAAWLSGRDAEWYDFTEVLE</sequence>
<keyword evidence="4 13" id="KW-0521">NADP</keyword>
<dbReference type="GO" id="GO:0009089">
    <property type="term" value="P:lysine biosynthetic process via diaminopimelate"/>
    <property type="evidence" value="ECO:0007669"/>
    <property type="project" value="UniProtKB-UniRule"/>
</dbReference>
<evidence type="ECO:0000256" key="10">
    <source>
        <dbReference type="ARBA" id="ARBA00038983"/>
    </source>
</evidence>
<evidence type="ECO:0000259" key="15">
    <source>
        <dbReference type="Pfam" id="PF05173"/>
    </source>
</evidence>
<evidence type="ECO:0000256" key="11">
    <source>
        <dbReference type="ARBA" id="ARBA00049080"/>
    </source>
</evidence>
<dbReference type="Gene3D" id="3.40.50.720">
    <property type="entry name" value="NAD(P)-binding Rossmann-like Domain"/>
    <property type="match status" value="1"/>
</dbReference>
<comment type="function">
    <text evidence="13">Catalyzes the conversion of 4-hydroxy-tetrahydrodipicolinate (HTPA) to tetrahydrodipicolinate.</text>
</comment>
<dbReference type="GO" id="GO:0019877">
    <property type="term" value="P:diaminopimelate biosynthetic process"/>
    <property type="evidence" value="ECO:0007669"/>
    <property type="project" value="UniProtKB-UniRule"/>
</dbReference>
<protein>
    <recommendedName>
        <fullName evidence="10 13">4-hydroxy-tetrahydrodipicolinate reductase</fullName>
        <shortName evidence="13">HTPA reductase</shortName>
        <ecNumber evidence="10 13">1.17.1.8</ecNumber>
    </recommendedName>
</protein>
<keyword evidence="3 13" id="KW-0028">Amino-acid biosynthesis</keyword>
<dbReference type="InterPro" id="IPR000846">
    <property type="entry name" value="DapB_N"/>
</dbReference>
<accession>A0A1H7I119</accession>
<dbReference type="InterPro" id="IPR023940">
    <property type="entry name" value="DHDPR_bac"/>
</dbReference>
<evidence type="ECO:0000313" key="17">
    <source>
        <dbReference type="Proteomes" id="UP000183894"/>
    </source>
</evidence>
<feature type="binding site" evidence="13">
    <location>
        <begin position="157"/>
        <end position="158"/>
    </location>
    <ligand>
        <name>(S)-2,3,4,5-tetrahydrodipicolinate</name>
        <dbReference type="ChEBI" id="CHEBI:16845"/>
    </ligand>
</feature>
<dbReference type="SUPFAM" id="SSF51735">
    <property type="entry name" value="NAD(P)-binding Rossmann-fold domains"/>
    <property type="match status" value="1"/>
</dbReference>
<evidence type="ECO:0000256" key="9">
    <source>
        <dbReference type="ARBA" id="ARBA00037922"/>
    </source>
</evidence>
<comment type="caution">
    <text evidence="13">Was originally thought to be a dihydrodipicolinate reductase (DHDPR), catalyzing the conversion of dihydrodipicolinate to tetrahydrodipicolinate. However, it was shown in E.coli that the substrate of the enzymatic reaction is not dihydrodipicolinate (DHDP) but in fact (2S,4S)-4-hydroxy-2,3,4,5-tetrahydrodipicolinic acid (HTPA), the product released by the DapA-catalyzed reaction.</text>
</comment>
<feature type="domain" description="Dihydrodipicolinate reductase C-terminal" evidence="15">
    <location>
        <begin position="121"/>
        <end position="252"/>
    </location>
</feature>
<evidence type="ECO:0000256" key="6">
    <source>
        <dbReference type="ARBA" id="ARBA00023002"/>
    </source>
</evidence>
<evidence type="ECO:0000256" key="5">
    <source>
        <dbReference type="ARBA" id="ARBA00022915"/>
    </source>
</evidence>
<dbReference type="EC" id="1.17.1.8" evidence="10 13"/>
<evidence type="ECO:0000256" key="12">
    <source>
        <dbReference type="ARBA" id="ARBA00049396"/>
    </source>
</evidence>
<dbReference type="AlphaFoldDB" id="A0A1H7I119"/>
<dbReference type="GO" id="GO:0016726">
    <property type="term" value="F:oxidoreductase activity, acting on CH or CH2 groups, NAD or NADP as acceptor"/>
    <property type="evidence" value="ECO:0007669"/>
    <property type="project" value="UniProtKB-UniRule"/>
</dbReference>
<dbReference type="InterPro" id="IPR022664">
    <property type="entry name" value="DapB_N_CS"/>
</dbReference>
<keyword evidence="5 13" id="KW-0220">Diaminopimelate biosynthesis</keyword>
<dbReference type="OrthoDB" id="195035at2157"/>
<feature type="binding site" evidence="13">
    <location>
        <position position="36"/>
    </location>
    <ligand>
        <name>NADP(+)</name>
        <dbReference type="ChEBI" id="CHEBI:58349"/>
    </ligand>
</feature>
<dbReference type="Pfam" id="PF01113">
    <property type="entry name" value="DapB_N"/>
    <property type="match status" value="1"/>
</dbReference>
<feature type="binding site" evidence="13">
    <location>
        <begin position="9"/>
        <end position="14"/>
    </location>
    <ligand>
        <name>NAD(+)</name>
        <dbReference type="ChEBI" id="CHEBI:57540"/>
    </ligand>
</feature>
<evidence type="ECO:0000259" key="14">
    <source>
        <dbReference type="Pfam" id="PF01113"/>
    </source>
</evidence>
<comment type="subunit">
    <text evidence="13">Homotetramer.</text>
</comment>
<feature type="binding site" evidence="13">
    <location>
        <begin position="91"/>
        <end position="93"/>
    </location>
    <ligand>
        <name>NAD(+)</name>
        <dbReference type="ChEBI" id="CHEBI:57540"/>
    </ligand>
</feature>
<dbReference type="Pfam" id="PF05173">
    <property type="entry name" value="DapB_C"/>
    <property type="match status" value="1"/>
</dbReference>
<reference evidence="16 17" key="1">
    <citation type="submission" date="2016-10" db="EMBL/GenBank/DDBJ databases">
        <authorList>
            <person name="de Groot N.N."/>
        </authorList>
    </citation>
    <scope>NUCLEOTIDE SEQUENCE [LARGE SCALE GENOMIC DNA]</scope>
    <source>
        <strain evidence="16 17">CDM_5</strain>
    </source>
</reference>
<dbReference type="GO" id="GO:0051287">
    <property type="term" value="F:NAD binding"/>
    <property type="evidence" value="ECO:0007669"/>
    <property type="project" value="UniProtKB-UniRule"/>
</dbReference>
<comment type="similarity">
    <text evidence="1 13">Belongs to the DapB family.</text>
</comment>
<dbReference type="RefSeq" id="WP_074792144.1">
    <property type="nucleotide sequence ID" value="NZ_FOAD01000001.1"/>
</dbReference>
<dbReference type="GO" id="GO:0005737">
    <property type="term" value="C:cytoplasm"/>
    <property type="evidence" value="ECO:0007669"/>
    <property type="project" value="UniProtKB-SubCell"/>
</dbReference>
<dbReference type="PANTHER" id="PTHR20836:SF0">
    <property type="entry name" value="4-HYDROXY-TETRAHYDRODIPICOLINATE REDUCTASE 1, CHLOROPLASTIC-RELATED"/>
    <property type="match status" value="1"/>
</dbReference>